<dbReference type="OrthoDB" id="9769481at2"/>
<protein>
    <recommendedName>
        <fullName evidence="3">DUF2974 domain-containing protein</fullName>
    </recommendedName>
</protein>
<dbReference type="InterPro" id="IPR029058">
    <property type="entry name" value="AB_hydrolase_fold"/>
</dbReference>
<comment type="caution">
    <text evidence="1">The sequence shown here is derived from an EMBL/GenBank/DDBJ whole genome shotgun (WGS) entry which is preliminary data.</text>
</comment>
<dbReference type="Pfam" id="PF11187">
    <property type="entry name" value="Mbeg1-like"/>
    <property type="match status" value="1"/>
</dbReference>
<reference evidence="1 2" key="1">
    <citation type="journal article" date="2014" name="Genome Announc.">
        <title>Genome Sequence of Youngiibacter fragilis, the Type Strain of the Genus Youngiibacter.</title>
        <authorList>
            <person name="Wawrik C.B."/>
            <person name="Callaghan A.V."/>
            <person name="Stamps B.W."/>
            <person name="Wawrik B."/>
        </authorList>
    </citation>
    <scope>NUCLEOTIDE SEQUENCE [LARGE SCALE GENOMIC DNA]</scope>
    <source>
        <strain evidence="1 2">232.1</strain>
    </source>
</reference>
<dbReference type="RefSeq" id="WP_023387335.1">
    <property type="nucleotide sequence ID" value="NZ_AXUN02000179.1"/>
</dbReference>
<name>V7I6L5_9CLOT</name>
<dbReference type="eggNOG" id="COG2267">
    <property type="taxonomic scope" value="Bacteria"/>
</dbReference>
<gene>
    <name evidence="1" type="ORF">T472_0211190</name>
</gene>
<proteinExistence type="predicted"/>
<evidence type="ECO:0000313" key="2">
    <source>
        <dbReference type="Proteomes" id="UP000017747"/>
    </source>
</evidence>
<dbReference type="PATRIC" id="fig|994573.3.peg.2076"/>
<dbReference type="Proteomes" id="UP000017747">
    <property type="component" value="Unassembled WGS sequence"/>
</dbReference>
<dbReference type="EMBL" id="AXUN02000179">
    <property type="protein sequence ID" value="ETA80617.1"/>
    <property type="molecule type" value="Genomic_DNA"/>
</dbReference>
<dbReference type="AlphaFoldDB" id="V7I6L5"/>
<dbReference type="InterPro" id="IPR024499">
    <property type="entry name" value="Mbeg1-like"/>
</dbReference>
<evidence type="ECO:0000313" key="1">
    <source>
        <dbReference type="EMBL" id="ETA80617.1"/>
    </source>
</evidence>
<keyword evidence="2" id="KW-1185">Reference proteome</keyword>
<organism evidence="1 2">
    <name type="scientific">Youngiibacter fragilis 232.1</name>
    <dbReference type="NCBI Taxonomy" id="994573"/>
    <lineage>
        <taxon>Bacteria</taxon>
        <taxon>Bacillati</taxon>
        <taxon>Bacillota</taxon>
        <taxon>Clostridia</taxon>
        <taxon>Eubacteriales</taxon>
        <taxon>Clostridiaceae</taxon>
        <taxon>Youngiibacter</taxon>
    </lineage>
</organism>
<dbReference type="STRING" id="994573.T472_0211190"/>
<accession>V7I6L5</accession>
<evidence type="ECO:0008006" key="3">
    <source>
        <dbReference type="Google" id="ProtNLM"/>
    </source>
</evidence>
<dbReference type="SUPFAM" id="SSF53474">
    <property type="entry name" value="alpha/beta-Hydrolases"/>
    <property type="match status" value="1"/>
</dbReference>
<sequence>MANILDYLDWRGDLSFASDSFNEVDNLILSNLSYLKLDGSVPHEINDSKITLLDLANKFMASKLPPSEYVNYYFPEKIAELLIRAAKTARFQNINLFGYVNRVDHQISNQFSAVIFSIACDEYFIAFRGTDNTIAGWKENLRMSFIDEVLAQKQAASYVNCIISNLKGRFYLGGHSKGGNLAVYAATHIKSEIRDKVLNIYNNDGPGFHKSIIESEGYQSVADKVNTIIPKSSVVGMLLEHGENFKVIDSSGYGILQHDAFLWEVKGPNFVYNGELSKNCRDFDNTIRLWLDNLSIEQREHFIDALFEIIQVTGAQTFNELSKEKLKVIDGMINKYRSMDSETQLLLKKTIVTLLNEGQKVYSKSIGEKIDLTFTKIHPRK</sequence>